<proteinExistence type="predicted"/>
<dbReference type="Proteomes" id="UP000314294">
    <property type="component" value="Unassembled WGS sequence"/>
</dbReference>
<sequence>MHQQSQQHKQSEHHTSSETPRGSGVQRGAKLALRLNRPLRLGRRHPRERRCDTSTPPMCVSESGEFGSSSVSSSPGLSACVSVRRMKRDDRRAL</sequence>
<gene>
    <name evidence="2" type="ORF">EYF80_040698</name>
</gene>
<dbReference type="EMBL" id="SRLO01000669">
    <property type="protein sequence ID" value="TNN49093.1"/>
    <property type="molecule type" value="Genomic_DNA"/>
</dbReference>
<protein>
    <submittedName>
        <fullName evidence="2">Uncharacterized protein</fullName>
    </submittedName>
</protein>
<feature type="compositionally biased region" description="Low complexity" evidence="1">
    <location>
        <begin position="60"/>
        <end position="78"/>
    </location>
</feature>
<keyword evidence="3" id="KW-1185">Reference proteome</keyword>
<dbReference type="AlphaFoldDB" id="A0A4Z2G828"/>
<name>A0A4Z2G828_9TELE</name>
<evidence type="ECO:0000256" key="1">
    <source>
        <dbReference type="SAM" id="MobiDB-lite"/>
    </source>
</evidence>
<feature type="region of interest" description="Disordered" evidence="1">
    <location>
        <begin position="1"/>
        <end position="78"/>
    </location>
</feature>
<evidence type="ECO:0000313" key="2">
    <source>
        <dbReference type="EMBL" id="TNN49093.1"/>
    </source>
</evidence>
<comment type="caution">
    <text evidence="2">The sequence shown here is derived from an EMBL/GenBank/DDBJ whole genome shotgun (WGS) entry which is preliminary data.</text>
</comment>
<organism evidence="2 3">
    <name type="scientific">Liparis tanakae</name>
    <name type="common">Tanaka's snailfish</name>
    <dbReference type="NCBI Taxonomy" id="230148"/>
    <lineage>
        <taxon>Eukaryota</taxon>
        <taxon>Metazoa</taxon>
        <taxon>Chordata</taxon>
        <taxon>Craniata</taxon>
        <taxon>Vertebrata</taxon>
        <taxon>Euteleostomi</taxon>
        <taxon>Actinopterygii</taxon>
        <taxon>Neopterygii</taxon>
        <taxon>Teleostei</taxon>
        <taxon>Neoteleostei</taxon>
        <taxon>Acanthomorphata</taxon>
        <taxon>Eupercaria</taxon>
        <taxon>Perciformes</taxon>
        <taxon>Cottioidei</taxon>
        <taxon>Cottales</taxon>
        <taxon>Liparidae</taxon>
        <taxon>Liparis</taxon>
    </lineage>
</organism>
<evidence type="ECO:0000313" key="3">
    <source>
        <dbReference type="Proteomes" id="UP000314294"/>
    </source>
</evidence>
<reference evidence="2 3" key="1">
    <citation type="submission" date="2019-03" db="EMBL/GenBank/DDBJ databases">
        <title>First draft genome of Liparis tanakae, snailfish: a comprehensive survey of snailfish specific genes.</title>
        <authorList>
            <person name="Kim W."/>
            <person name="Song I."/>
            <person name="Jeong J.-H."/>
            <person name="Kim D."/>
            <person name="Kim S."/>
            <person name="Ryu S."/>
            <person name="Song J.Y."/>
            <person name="Lee S.K."/>
        </authorList>
    </citation>
    <scope>NUCLEOTIDE SEQUENCE [LARGE SCALE GENOMIC DNA]</scope>
    <source>
        <tissue evidence="2">Muscle</tissue>
    </source>
</reference>
<accession>A0A4Z2G828</accession>